<reference evidence="5" key="1">
    <citation type="submission" date="2021-04" db="EMBL/GenBank/DDBJ databases">
        <authorList>
            <person name="Zhang D.-C."/>
        </authorList>
    </citation>
    <scope>NUCLEOTIDE SEQUENCE</scope>
    <source>
        <strain evidence="5">CGMCC 1.15697</strain>
    </source>
</reference>
<dbReference type="EMBL" id="JAGMWN010000003">
    <property type="protein sequence ID" value="MBP5856838.1"/>
    <property type="molecule type" value="Genomic_DNA"/>
</dbReference>
<dbReference type="InterPro" id="IPR008920">
    <property type="entry name" value="TF_FadR/GntR_C"/>
</dbReference>
<sequence length="223" mass="24486">MSDHQTMRVTTVSAPIRHQVVEAFRSAIVSGRFVPGERLVERELCDLTGASRTSVREALRQLESEGLVEMVANRGAIVAMISAEQAREIYEVREALETYAGVLFVQKATAAQVATLRRSVDKIADAYASRELTRILEAKDAFYKILFKGAGNEMIASILTTMNARVSLLRRLSLDSGTRSEQSLRELKDILAGVEARDEAATHDACRKHVQGAAAAALSRLVR</sequence>
<dbReference type="Gene3D" id="1.10.10.10">
    <property type="entry name" value="Winged helix-like DNA-binding domain superfamily/Winged helix DNA-binding domain"/>
    <property type="match status" value="1"/>
</dbReference>
<dbReference type="AlphaFoldDB" id="A0A8J7SI37"/>
<comment type="caution">
    <text evidence="5">The sequence shown here is derived from an EMBL/GenBank/DDBJ whole genome shotgun (WGS) entry which is preliminary data.</text>
</comment>
<dbReference type="Gene3D" id="1.20.120.530">
    <property type="entry name" value="GntR ligand-binding domain-like"/>
    <property type="match status" value="1"/>
</dbReference>
<dbReference type="PANTHER" id="PTHR43537">
    <property type="entry name" value="TRANSCRIPTIONAL REGULATOR, GNTR FAMILY"/>
    <property type="match status" value="1"/>
</dbReference>
<evidence type="ECO:0000256" key="3">
    <source>
        <dbReference type="ARBA" id="ARBA00023163"/>
    </source>
</evidence>
<protein>
    <submittedName>
        <fullName evidence="5">GntR family transcriptional regulator</fullName>
    </submittedName>
</protein>
<dbReference type="SUPFAM" id="SSF46785">
    <property type="entry name" value="Winged helix' DNA-binding domain"/>
    <property type="match status" value="1"/>
</dbReference>
<dbReference type="PROSITE" id="PS50949">
    <property type="entry name" value="HTH_GNTR"/>
    <property type="match status" value="1"/>
</dbReference>
<organism evidence="5 6">
    <name type="scientific">Marivibrio halodurans</name>
    <dbReference type="NCBI Taxonomy" id="2039722"/>
    <lineage>
        <taxon>Bacteria</taxon>
        <taxon>Pseudomonadati</taxon>
        <taxon>Pseudomonadota</taxon>
        <taxon>Alphaproteobacteria</taxon>
        <taxon>Rhodospirillales</taxon>
        <taxon>Rhodospirillaceae</taxon>
        <taxon>Marivibrio</taxon>
    </lineage>
</organism>
<dbReference type="Pfam" id="PF00392">
    <property type="entry name" value="GntR"/>
    <property type="match status" value="1"/>
</dbReference>
<keyword evidence="1" id="KW-0805">Transcription regulation</keyword>
<evidence type="ECO:0000313" key="6">
    <source>
        <dbReference type="Proteomes" id="UP000672602"/>
    </source>
</evidence>
<evidence type="ECO:0000259" key="4">
    <source>
        <dbReference type="PROSITE" id="PS50949"/>
    </source>
</evidence>
<name>A0A8J7SI37_9PROT</name>
<dbReference type="SMART" id="SM00895">
    <property type="entry name" value="FCD"/>
    <property type="match status" value="1"/>
</dbReference>
<dbReference type="SMART" id="SM00345">
    <property type="entry name" value="HTH_GNTR"/>
    <property type="match status" value="1"/>
</dbReference>
<dbReference type="InterPro" id="IPR011711">
    <property type="entry name" value="GntR_C"/>
</dbReference>
<dbReference type="InterPro" id="IPR036388">
    <property type="entry name" value="WH-like_DNA-bd_sf"/>
</dbReference>
<dbReference type="SUPFAM" id="SSF48008">
    <property type="entry name" value="GntR ligand-binding domain-like"/>
    <property type="match status" value="1"/>
</dbReference>
<proteinExistence type="predicted"/>
<dbReference type="Pfam" id="PF07729">
    <property type="entry name" value="FCD"/>
    <property type="match status" value="1"/>
</dbReference>
<evidence type="ECO:0000256" key="2">
    <source>
        <dbReference type="ARBA" id="ARBA00023125"/>
    </source>
</evidence>
<keyword evidence="3" id="KW-0804">Transcription</keyword>
<dbReference type="Proteomes" id="UP000672602">
    <property type="component" value="Unassembled WGS sequence"/>
</dbReference>
<gene>
    <name evidence="5" type="ORF">KAJ83_07455</name>
</gene>
<dbReference type="InterPro" id="IPR036390">
    <property type="entry name" value="WH_DNA-bd_sf"/>
</dbReference>
<dbReference type="PANTHER" id="PTHR43537:SF24">
    <property type="entry name" value="GLUCONATE OPERON TRANSCRIPTIONAL REPRESSOR"/>
    <property type="match status" value="1"/>
</dbReference>
<dbReference type="GO" id="GO:0003677">
    <property type="term" value="F:DNA binding"/>
    <property type="evidence" value="ECO:0007669"/>
    <property type="project" value="UniProtKB-KW"/>
</dbReference>
<feature type="domain" description="HTH gntR-type" evidence="4">
    <location>
        <begin position="14"/>
        <end position="81"/>
    </location>
</feature>
<keyword evidence="6" id="KW-1185">Reference proteome</keyword>
<evidence type="ECO:0000313" key="5">
    <source>
        <dbReference type="EMBL" id="MBP5856838.1"/>
    </source>
</evidence>
<dbReference type="GO" id="GO:0003700">
    <property type="term" value="F:DNA-binding transcription factor activity"/>
    <property type="evidence" value="ECO:0007669"/>
    <property type="project" value="InterPro"/>
</dbReference>
<dbReference type="PRINTS" id="PR00035">
    <property type="entry name" value="HTHGNTR"/>
</dbReference>
<keyword evidence="2" id="KW-0238">DNA-binding</keyword>
<evidence type="ECO:0000256" key="1">
    <source>
        <dbReference type="ARBA" id="ARBA00023015"/>
    </source>
</evidence>
<dbReference type="CDD" id="cd07377">
    <property type="entry name" value="WHTH_GntR"/>
    <property type="match status" value="1"/>
</dbReference>
<accession>A0A8J7SI37</accession>
<dbReference type="InterPro" id="IPR000524">
    <property type="entry name" value="Tscrpt_reg_HTH_GntR"/>
</dbReference>
<dbReference type="RefSeq" id="WP_210681426.1">
    <property type="nucleotide sequence ID" value="NZ_JAGMWN010000003.1"/>
</dbReference>